<comment type="caution">
    <text evidence="2">The sequence shown here is derived from an EMBL/GenBank/DDBJ whole genome shotgun (WGS) entry which is preliminary data.</text>
</comment>
<keyword evidence="2" id="KW-0032">Aminotransferase</keyword>
<dbReference type="GO" id="GO:0008483">
    <property type="term" value="F:transaminase activity"/>
    <property type="evidence" value="ECO:0007669"/>
    <property type="project" value="UniProtKB-KW"/>
</dbReference>
<keyword evidence="3" id="KW-1185">Reference proteome</keyword>
<organism evidence="2 3">
    <name type="scientific">Bifidobacterium hapali</name>
    <dbReference type="NCBI Taxonomy" id="1630172"/>
    <lineage>
        <taxon>Bacteria</taxon>
        <taxon>Bacillati</taxon>
        <taxon>Actinomycetota</taxon>
        <taxon>Actinomycetes</taxon>
        <taxon>Bifidobacteriales</taxon>
        <taxon>Bifidobacteriaceae</taxon>
        <taxon>Bifidobacterium</taxon>
    </lineage>
</organism>
<dbReference type="EMBL" id="MWWY01000008">
    <property type="protein sequence ID" value="OZG66151.1"/>
    <property type="molecule type" value="Genomic_DNA"/>
</dbReference>
<evidence type="ECO:0000313" key="3">
    <source>
        <dbReference type="Proteomes" id="UP000216074"/>
    </source>
</evidence>
<gene>
    <name evidence="2" type="ORF">BHAP_0471</name>
</gene>
<reference evidence="2 3" key="1">
    <citation type="journal article" date="2017" name="BMC Genomics">
        <title>Comparative genomic and phylogenomic analyses of the Bifidobacteriaceae family.</title>
        <authorList>
            <person name="Lugli G.A."/>
            <person name="Milani C."/>
            <person name="Turroni F."/>
            <person name="Duranti S."/>
            <person name="Mancabelli L."/>
            <person name="Mangifesta M."/>
            <person name="Ferrario C."/>
            <person name="Modesto M."/>
            <person name="Mattarelli P."/>
            <person name="Jiri K."/>
            <person name="van Sinderen D."/>
            <person name="Ventura M."/>
        </authorList>
    </citation>
    <scope>NUCLEOTIDE SEQUENCE [LARGE SCALE GENOMIC DNA]</scope>
    <source>
        <strain evidence="2 3">DSM 100202</strain>
    </source>
</reference>
<dbReference type="RefSeq" id="WP_094729205.1">
    <property type="nucleotide sequence ID" value="NZ_MWWY01000008.1"/>
</dbReference>
<protein>
    <submittedName>
        <fullName evidence="2">Aminotransferase class I/II</fullName>
    </submittedName>
</protein>
<dbReference type="SUPFAM" id="SSF53383">
    <property type="entry name" value="PLP-dependent transferases"/>
    <property type="match status" value="1"/>
</dbReference>
<evidence type="ECO:0000259" key="1">
    <source>
        <dbReference type="Pfam" id="PF00155"/>
    </source>
</evidence>
<dbReference type="GO" id="GO:0030170">
    <property type="term" value="F:pyridoxal phosphate binding"/>
    <property type="evidence" value="ECO:0007669"/>
    <property type="project" value="InterPro"/>
</dbReference>
<dbReference type="Proteomes" id="UP000216074">
    <property type="component" value="Unassembled WGS sequence"/>
</dbReference>
<dbReference type="Gene3D" id="3.40.640.10">
    <property type="entry name" value="Type I PLP-dependent aspartate aminotransferase-like (Major domain)"/>
    <property type="match status" value="1"/>
</dbReference>
<sequence>MRAAGERTRAIVLANPLNPMTTVLDRVSCETIATVAARHDLLVINDEAFADHVFGTGVVGTLDASHIAIVSPQSSVVSPLPSHHCAND</sequence>
<proteinExistence type="predicted"/>
<evidence type="ECO:0000313" key="2">
    <source>
        <dbReference type="EMBL" id="OZG66151.1"/>
    </source>
</evidence>
<accession>A0A261G3Z6</accession>
<feature type="domain" description="Aminotransferase class I/classII large" evidence="1">
    <location>
        <begin position="7"/>
        <end position="58"/>
    </location>
</feature>
<name>A0A261G3Z6_9BIFI</name>
<dbReference type="InterPro" id="IPR004839">
    <property type="entry name" value="Aminotransferase_I/II_large"/>
</dbReference>
<keyword evidence="2" id="KW-0808">Transferase</keyword>
<dbReference type="AlphaFoldDB" id="A0A261G3Z6"/>
<dbReference type="InterPro" id="IPR015421">
    <property type="entry name" value="PyrdxlP-dep_Trfase_major"/>
</dbReference>
<dbReference type="InterPro" id="IPR015424">
    <property type="entry name" value="PyrdxlP-dep_Trfase"/>
</dbReference>
<dbReference type="Pfam" id="PF00155">
    <property type="entry name" value="Aminotran_1_2"/>
    <property type="match status" value="1"/>
</dbReference>